<dbReference type="SUPFAM" id="SSF54427">
    <property type="entry name" value="NTF2-like"/>
    <property type="match status" value="1"/>
</dbReference>
<keyword evidence="3" id="KW-1185">Reference proteome</keyword>
<accession>A0ABY8VPT5</accession>
<feature type="domain" description="SnoaL-like" evidence="1">
    <location>
        <begin position="16"/>
        <end position="111"/>
    </location>
</feature>
<dbReference type="Pfam" id="PF12680">
    <property type="entry name" value="SnoaL_2"/>
    <property type="match status" value="1"/>
</dbReference>
<sequence>MTDPATGTDAGPESVARRFVEAWNRADADALAEAFTQDADFVNVVGFWWHGRRQIRHNHAIGFRDMFGDSTMALERVRTRPLGEDHAVVQARWTMRGQRSPDGIVDPGPRRGVFTFVCARQPDGTWLGVTGHNIDIVPGAQTHVAGPEGYGRPATEPGPCTAPFT</sequence>
<dbReference type="InterPro" id="IPR032710">
    <property type="entry name" value="NTF2-like_dom_sf"/>
</dbReference>
<reference evidence="2 3" key="1">
    <citation type="submission" date="2023-05" db="EMBL/GenBank/DDBJ databases">
        <title>Corynebacterium suedekumii sp. nov. and Corynebacterium breve sp. nov. isolated from raw cow's milk.</title>
        <authorList>
            <person name="Baer M.K."/>
            <person name="Mehl L."/>
            <person name="Hellmuth R."/>
            <person name="Marke G."/>
            <person name="Lipski A."/>
        </authorList>
    </citation>
    <scope>NUCLEOTIDE SEQUENCE [LARGE SCALE GENOMIC DNA]</scope>
    <source>
        <strain evidence="2 3">LM112</strain>
    </source>
</reference>
<name>A0ABY8VPT5_9CORY</name>
<evidence type="ECO:0000259" key="1">
    <source>
        <dbReference type="Pfam" id="PF12680"/>
    </source>
</evidence>
<evidence type="ECO:0000313" key="2">
    <source>
        <dbReference type="EMBL" id="WIM71092.1"/>
    </source>
</evidence>
<dbReference type="Proteomes" id="UP001238805">
    <property type="component" value="Chromosome"/>
</dbReference>
<dbReference type="InterPro" id="IPR011944">
    <property type="entry name" value="Steroid_delta5-4_isomerase"/>
</dbReference>
<proteinExistence type="predicted"/>
<organism evidence="2 3">
    <name type="scientific">Corynebacterium suedekumii</name>
    <dbReference type="NCBI Taxonomy" id="3049801"/>
    <lineage>
        <taxon>Bacteria</taxon>
        <taxon>Bacillati</taxon>
        <taxon>Actinomycetota</taxon>
        <taxon>Actinomycetes</taxon>
        <taxon>Mycobacteriales</taxon>
        <taxon>Corynebacteriaceae</taxon>
        <taxon>Corynebacterium</taxon>
    </lineage>
</organism>
<gene>
    <name evidence="2" type="ORF">QP029_04605</name>
</gene>
<dbReference type="Gene3D" id="3.10.450.50">
    <property type="match status" value="1"/>
</dbReference>
<evidence type="ECO:0000313" key="3">
    <source>
        <dbReference type="Proteomes" id="UP001238805"/>
    </source>
</evidence>
<dbReference type="InterPro" id="IPR037401">
    <property type="entry name" value="SnoaL-like"/>
</dbReference>
<protein>
    <submittedName>
        <fullName evidence="2">SgcJ/EcaC family oxidoreductase</fullName>
    </submittedName>
</protein>
<dbReference type="EMBL" id="CP126970">
    <property type="protein sequence ID" value="WIM71092.1"/>
    <property type="molecule type" value="Genomic_DNA"/>
</dbReference>
<dbReference type="NCBIfam" id="TIGR02246">
    <property type="entry name" value="SgcJ/EcaC family oxidoreductase"/>
    <property type="match status" value="1"/>
</dbReference>
<dbReference type="RefSeq" id="WP_284875667.1">
    <property type="nucleotide sequence ID" value="NZ_CP126970.1"/>
</dbReference>